<dbReference type="PANTHER" id="PTHR11102">
    <property type="entry name" value="SEL-1-LIKE PROTEIN"/>
    <property type="match status" value="1"/>
</dbReference>
<dbReference type="eggNOG" id="COG0790">
    <property type="taxonomic scope" value="Bacteria"/>
</dbReference>
<evidence type="ECO:0000313" key="2">
    <source>
        <dbReference type="Proteomes" id="UP000019250"/>
    </source>
</evidence>
<keyword evidence="2" id="KW-1185">Reference proteome</keyword>
<dbReference type="AlphaFoldDB" id="W7E386"/>
<dbReference type="RefSeq" id="WP_034340791.1">
    <property type="nucleotide sequence ID" value="NZ_ATSX01000004.1"/>
</dbReference>
<dbReference type="Proteomes" id="UP000019250">
    <property type="component" value="Unassembled WGS sequence"/>
</dbReference>
<dbReference type="OrthoDB" id="6810016at2"/>
<dbReference type="Pfam" id="PF08238">
    <property type="entry name" value="Sel1"/>
    <property type="match status" value="5"/>
</dbReference>
<dbReference type="SUPFAM" id="SSF81901">
    <property type="entry name" value="HCP-like"/>
    <property type="match status" value="1"/>
</dbReference>
<name>W7E386_9PROT</name>
<proteinExistence type="predicted"/>
<dbReference type="SMART" id="SM00671">
    <property type="entry name" value="SEL1"/>
    <property type="match status" value="5"/>
</dbReference>
<accession>W7E386</accession>
<dbReference type="Gene3D" id="1.25.40.10">
    <property type="entry name" value="Tetratricopeptide repeat domain"/>
    <property type="match status" value="2"/>
</dbReference>
<evidence type="ECO:0008006" key="3">
    <source>
        <dbReference type="Google" id="ProtNLM"/>
    </source>
</evidence>
<reference evidence="1 2" key="1">
    <citation type="journal article" date="2014" name="Genome Announc.">
        <title>Draft Genome Sequence of Commensalibacter papalotli MX01, a Symbiont Identified from the Guts of Overwintering Monarch Butterflies.</title>
        <authorList>
            <person name="Servin-Garciduenas L.E."/>
            <person name="Sanchez-Quinto A."/>
            <person name="Martinez-Romero E."/>
        </authorList>
    </citation>
    <scope>NUCLEOTIDE SEQUENCE [LARGE SCALE GENOMIC DNA]</scope>
    <source>
        <strain evidence="2">MX-MONARCH01</strain>
    </source>
</reference>
<protein>
    <recommendedName>
        <fullName evidence="3">Beta-lactamase</fullName>
    </recommendedName>
</protein>
<organism evidence="1 2">
    <name type="scientific">Commensalibacter papalotli</name>
    <name type="common">ex Servin-Garciduenas et al. 2014</name>
    <dbReference type="NCBI Taxonomy" id="1208583"/>
    <lineage>
        <taxon>Bacteria</taxon>
        <taxon>Pseudomonadati</taxon>
        <taxon>Pseudomonadota</taxon>
        <taxon>Alphaproteobacteria</taxon>
        <taxon>Acetobacterales</taxon>
        <taxon>Acetobacteraceae</taxon>
    </lineage>
</organism>
<sequence>MNKQFYSLLILLTIFIWNNNNIALSKESKINISQLKKQAKRGDAKAENALGDYYDSITRMPVNEGCFPYNRRQTIKYYTKAARQGYTKAQKSLGMLYTQLPCSEYDKGIYWLKKIAFKGDVEAQMRLGYVYYMTSNVIEETIFWYEKAAKLNNTTAMLELGRIYEKYDYDKAIYWYKKGMALGNAYSSFGLCNLYFMSQDTPEEEIKRYKEKGLNKDNKKSDKYCLISANQGKAEAQFTVGAQYMTGRRVLKNEKKAMEYFKKSCLQKYDMGCDAYHGKMNFNDVTY</sequence>
<dbReference type="STRING" id="1208583.COMX_09747"/>
<dbReference type="InterPro" id="IPR011990">
    <property type="entry name" value="TPR-like_helical_dom_sf"/>
</dbReference>
<evidence type="ECO:0000313" key="1">
    <source>
        <dbReference type="EMBL" id="EUK17536.1"/>
    </source>
</evidence>
<comment type="caution">
    <text evidence="1">The sequence shown here is derived from an EMBL/GenBank/DDBJ whole genome shotgun (WGS) entry which is preliminary data.</text>
</comment>
<dbReference type="InterPro" id="IPR050767">
    <property type="entry name" value="Sel1_AlgK"/>
</dbReference>
<dbReference type="PANTHER" id="PTHR11102:SF160">
    <property type="entry name" value="ERAD-ASSOCIATED E3 UBIQUITIN-PROTEIN LIGASE COMPONENT HRD3"/>
    <property type="match status" value="1"/>
</dbReference>
<dbReference type="EMBL" id="ATSX01000004">
    <property type="protein sequence ID" value="EUK17536.1"/>
    <property type="molecule type" value="Genomic_DNA"/>
</dbReference>
<dbReference type="InterPro" id="IPR006597">
    <property type="entry name" value="Sel1-like"/>
</dbReference>
<gene>
    <name evidence="1" type="ORF">COMX_09747</name>
</gene>